<dbReference type="EMBL" id="ML996708">
    <property type="protein sequence ID" value="KAF2396247.1"/>
    <property type="molecule type" value="Genomic_DNA"/>
</dbReference>
<evidence type="ECO:0000256" key="5">
    <source>
        <dbReference type="ARBA" id="ARBA00022989"/>
    </source>
</evidence>
<dbReference type="Proteomes" id="UP000799640">
    <property type="component" value="Unassembled WGS sequence"/>
</dbReference>
<accession>A0A6G1HK78</accession>
<feature type="transmembrane region" description="Helical" evidence="8">
    <location>
        <begin position="442"/>
        <end position="465"/>
    </location>
</feature>
<dbReference type="InterPro" id="IPR005829">
    <property type="entry name" value="Sugar_transporter_CS"/>
</dbReference>
<dbReference type="PROSITE" id="PS50850">
    <property type="entry name" value="MFS"/>
    <property type="match status" value="1"/>
</dbReference>
<dbReference type="PROSITE" id="PS00216">
    <property type="entry name" value="SUGAR_TRANSPORT_1"/>
    <property type="match status" value="2"/>
</dbReference>
<evidence type="ECO:0000256" key="3">
    <source>
        <dbReference type="ARBA" id="ARBA00022448"/>
    </source>
</evidence>
<protein>
    <submittedName>
        <fullName evidence="10">Putative MFS monosaccharide transporter</fullName>
    </submittedName>
</protein>
<dbReference type="InterPro" id="IPR003663">
    <property type="entry name" value="Sugar/inositol_transpt"/>
</dbReference>
<evidence type="ECO:0000313" key="11">
    <source>
        <dbReference type="Proteomes" id="UP000799640"/>
    </source>
</evidence>
<evidence type="ECO:0000256" key="6">
    <source>
        <dbReference type="ARBA" id="ARBA00023136"/>
    </source>
</evidence>
<comment type="subcellular location">
    <subcellularLocation>
        <location evidence="1">Membrane</location>
        <topology evidence="1">Multi-pass membrane protein</topology>
    </subcellularLocation>
</comment>
<dbReference type="InterPro" id="IPR036259">
    <property type="entry name" value="MFS_trans_sf"/>
</dbReference>
<keyword evidence="6 8" id="KW-0472">Membrane</keyword>
<keyword evidence="11" id="KW-1185">Reference proteome</keyword>
<keyword evidence="3 7" id="KW-0813">Transport</keyword>
<evidence type="ECO:0000256" key="2">
    <source>
        <dbReference type="ARBA" id="ARBA00010992"/>
    </source>
</evidence>
<dbReference type="FunFam" id="1.20.1250.20:FF:000044">
    <property type="entry name" value="Hexose transporter Hxt3p"/>
    <property type="match status" value="1"/>
</dbReference>
<feature type="transmembrane region" description="Helical" evidence="8">
    <location>
        <begin position="99"/>
        <end position="118"/>
    </location>
</feature>
<feature type="domain" description="Major facilitator superfamily (MFS) profile" evidence="9">
    <location>
        <begin position="48"/>
        <end position="496"/>
    </location>
</feature>
<dbReference type="InterPro" id="IPR020846">
    <property type="entry name" value="MFS_dom"/>
</dbReference>
<dbReference type="GO" id="GO:0016020">
    <property type="term" value="C:membrane"/>
    <property type="evidence" value="ECO:0007669"/>
    <property type="project" value="UniProtKB-SubCell"/>
</dbReference>
<gene>
    <name evidence="10" type="ORF">EJ06DRAFT_484153</name>
</gene>
<feature type="transmembrane region" description="Helical" evidence="8">
    <location>
        <begin position="405"/>
        <end position="430"/>
    </location>
</feature>
<evidence type="ECO:0000256" key="7">
    <source>
        <dbReference type="RuleBase" id="RU003346"/>
    </source>
</evidence>
<keyword evidence="4 8" id="KW-0812">Transmembrane</keyword>
<organism evidence="10 11">
    <name type="scientific">Trichodelitschia bisporula</name>
    <dbReference type="NCBI Taxonomy" id="703511"/>
    <lineage>
        <taxon>Eukaryota</taxon>
        <taxon>Fungi</taxon>
        <taxon>Dikarya</taxon>
        <taxon>Ascomycota</taxon>
        <taxon>Pezizomycotina</taxon>
        <taxon>Dothideomycetes</taxon>
        <taxon>Dothideomycetes incertae sedis</taxon>
        <taxon>Phaeotrichales</taxon>
        <taxon>Phaeotrichaceae</taxon>
        <taxon>Trichodelitschia</taxon>
    </lineage>
</organism>
<dbReference type="CDD" id="cd17356">
    <property type="entry name" value="MFS_HXT"/>
    <property type="match status" value="1"/>
</dbReference>
<dbReference type="Gene3D" id="1.20.1250.20">
    <property type="entry name" value="MFS general substrate transporter like domains"/>
    <property type="match status" value="1"/>
</dbReference>
<evidence type="ECO:0000259" key="9">
    <source>
        <dbReference type="PROSITE" id="PS50850"/>
    </source>
</evidence>
<dbReference type="AlphaFoldDB" id="A0A6G1HK78"/>
<comment type="similarity">
    <text evidence="2 7">Belongs to the major facilitator superfamily. Sugar transporter (TC 2.A.1.1) family.</text>
</comment>
<evidence type="ECO:0000313" key="10">
    <source>
        <dbReference type="EMBL" id="KAF2396247.1"/>
    </source>
</evidence>
<dbReference type="InterPro" id="IPR005828">
    <property type="entry name" value="MFS_sugar_transport-like"/>
</dbReference>
<dbReference type="PANTHER" id="PTHR48022">
    <property type="entry name" value="PLASTIDIC GLUCOSE TRANSPORTER 4"/>
    <property type="match status" value="1"/>
</dbReference>
<sequence>MFGKLRRGSRALEPIASSEEVVSEGERLEEKDIVDGPVKYLTFRVFVMGIVVSFGGMIFGFDTGQISGFLEMSDFLNRFGDKQGPNGRKAFSNARSGTIVALLSIGALLGAIIAAPIADRMGRRFSIFLAAIIFCAGLIVQITTISHWYQIAIGRWVAGFGVGALSVLVPMYQSETAPKQVRGALVSCYQLFITLGILTAYCINFGTHNIENASSWRITMGIAFISPAIIAFGILFLPESPRWEVRKGNLTRARTAISKSYGVPENHRVVEEEVWEIRDKLAAETQGTKMEKLKDIVKGPRMLYRLVLGMSMQALQQLSGVNFFFYYGTSIFSSVGLTNPYATSIILGGVNFGSSFLGLYIVEHFGRRKCLIYGALWMFMCFMIFASVGHFALDMTTPSNTPGSGIAMIVFACFFIAAFAMTWGPITWAVVGELYPSRSRAICMGVATASNWTSNFLIAFFTPFVTARIDFAYGYVFAGFCAAAAVVVWCFLCESQGRSLEEIDTMYVERVVPWKSAKWQAPRPVVVRGERKAEEGGLKDGEL</sequence>
<keyword evidence="5 8" id="KW-1133">Transmembrane helix</keyword>
<proteinExistence type="inferred from homology"/>
<feature type="transmembrane region" description="Helical" evidence="8">
    <location>
        <begin position="341"/>
        <end position="362"/>
    </location>
</feature>
<dbReference type="NCBIfam" id="TIGR00879">
    <property type="entry name" value="SP"/>
    <property type="match status" value="1"/>
</dbReference>
<feature type="transmembrane region" description="Helical" evidence="8">
    <location>
        <begin position="471"/>
        <end position="492"/>
    </location>
</feature>
<dbReference type="OrthoDB" id="2241241at2759"/>
<dbReference type="GO" id="GO:0005351">
    <property type="term" value="F:carbohydrate:proton symporter activity"/>
    <property type="evidence" value="ECO:0007669"/>
    <property type="project" value="TreeGrafter"/>
</dbReference>
<feature type="transmembrane region" description="Helical" evidence="8">
    <location>
        <begin position="184"/>
        <end position="206"/>
    </location>
</feature>
<reference evidence="10" key="1">
    <citation type="journal article" date="2020" name="Stud. Mycol.">
        <title>101 Dothideomycetes genomes: a test case for predicting lifestyles and emergence of pathogens.</title>
        <authorList>
            <person name="Haridas S."/>
            <person name="Albert R."/>
            <person name="Binder M."/>
            <person name="Bloem J."/>
            <person name="Labutti K."/>
            <person name="Salamov A."/>
            <person name="Andreopoulos B."/>
            <person name="Baker S."/>
            <person name="Barry K."/>
            <person name="Bills G."/>
            <person name="Bluhm B."/>
            <person name="Cannon C."/>
            <person name="Castanera R."/>
            <person name="Culley D."/>
            <person name="Daum C."/>
            <person name="Ezra D."/>
            <person name="Gonzalez J."/>
            <person name="Henrissat B."/>
            <person name="Kuo A."/>
            <person name="Liang C."/>
            <person name="Lipzen A."/>
            <person name="Lutzoni F."/>
            <person name="Magnuson J."/>
            <person name="Mondo S."/>
            <person name="Nolan M."/>
            <person name="Ohm R."/>
            <person name="Pangilinan J."/>
            <person name="Park H.-J."/>
            <person name="Ramirez L."/>
            <person name="Alfaro M."/>
            <person name="Sun H."/>
            <person name="Tritt A."/>
            <person name="Yoshinaga Y."/>
            <person name="Zwiers L.-H."/>
            <person name="Turgeon B."/>
            <person name="Goodwin S."/>
            <person name="Spatafora J."/>
            <person name="Crous P."/>
            <person name="Grigoriev I."/>
        </authorList>
    </citation>
    <scope>NUCLEOTIDE SEQUENCE</scope>
    <source>
        <strain evidence="10">CBS 262.69</strain>
    </source>
</reference>
<feature type="transmembrane region" description="Helical" evidence="8">
    <location>
        <begin position="41"/>
        <end position="61"/>
    </location>
</feature>
<evidence type="ECO:0000256" key="1">
    <source>
        <dbReference type="ARBA" id="ARBA00004141"/>
    </source>
</evidence>
<dbReference type="PRINTS" id="PR00171">
    <property type="entry name" value="SUGRTRNSPORT"/>
</dbReference>
<dbReference type="PANTHER" id="PTHR48022:SF39">
    <property type="entry name" value="MONOSACCHARIDE TRANSPORTER, PUTATIVE-RELATED"/>
    <property type="match status" value="1"/>
</dbReference>
<evidence type="ECO:0000256" key="4">
    <source>
        <dbReference type="ARBA" id="ARBA00022692"/>
    </source>
</evidence>
<dbReference type="PROSITE" id="PS00217">
    <property type="entry name" value="SUGAR_TRANSPORT_2"/>
    <property type="match status" value="1"/>
</dbReference>
<feature type="transmembrane region" description="Helical" evidence="8">
    <location>
        <begin position="125"/>
        <end position="147"/>
    </location>
</feature>
<name>A0A6G1HK78_9PEZI</name>
<feature type="transmembrane region" description="Helical" evidence="8">
    <location>
        <begin position="153"/>
        <end position="172"/>
    </location>
</feature>
<feature type="transmembrane region" description="Helical" evidence="8">
    <location>
        <begin position="218"/>
        <end position="237"/>
    </location>
</feature>
<dbReference type="InterPro" id="IPR050360">
    <property type="entry name" value="MFS_Sugar_Transporters"/>
</dbReference>
<feature type="transmembrane region" description="Helical" evidence="8">
    <location>
        <begin position="371"/>
        <end position="393"/>
    </location>
</feature>
<feature type="transmembrane region" description="Helical" evidence="8">
    <location>
        <begin position="302"/>
        <end position="329"/>
    </location>
</feature>
<dbReference type="Pfam" id="PF00083">
    <property type="entry name" value="Sugar_tr"/>
    <property type="match status" value="1"/>
</dbReference>
<dbReference type="SUPFAM" id="SSF103473">
    <property type="entry name" value="MFS general substrate transporter"/>
    <property type="match status" value="1"/>
</dbReference>
<evidence type="ECO:0000256" key="8">
    <source>
        <dbReference type="SAM" id="Phobius"/>
    </source>
</evidence>